<evidence type="ECO:0000259" key="7">
    <source>
        <dbReference type="SMART" id="SM00278"/>
    </source>
</evidence>
<dbReference type="SMART" id="SM00278">
    <property type="entry name" value="HhH1"/>
    <property type="match status" value="2"/>
</dbReference>
<dbReference type="Gene3D" id="1.10.150.20">
    <property type="entry name" value="5' to 3' exonuclease, C-terminal subdomain"/>
    <property type="match status" value="1"/>
</dbReference>
<evidence type="ECO:0000256" key="4">
    <source>
        <dbReference type="ARBA" id="ARBA00023172"/>
    </source>
</evidence>
<evidence type="ECO:0000256" key="1">
    <source>
        <dbReference type="ARBA" id="ARBA00022490"/>
    </source>
</evidence>
<reference evidence="8 9" key="1">
    <citation type="submission" date="2017-07" db="EMBL/GenBank/DDBJ databases">
        <title>Mechanisms for carbon and nitrogen cycling indicate functional differentiation within the Candidate Phyla Radiation.</title>
        <authorList>
            <person name="Danczak R.E."/>
            <person name="Johnston M.D."/>
            <person name="Kenah C."/>
            <person name="Slattery M."/>
            <person name="Wrighton K.C."/>
            <person name="Wilkins M.J."/>
        </authorList>
    </citation>
    <scope>NUCLEOTIDE SEQUENCE [LARGE SCALE GENOMIC DNA]</scope>
    <source>
        <strain evidence="8">Licking1014_7</strain>
    </source>
</reference>
<dbReference type="GO" id="GO:0048476">
    <property type="term" value="C:Holliday junction resolvase complex"/>
    <property type="evidence" value="ECO:0007669"/>
    <property type="project" value="UniProtKB-UniRule"/>
</dbReference>
<sequence length="187" mass="20912">MIRHLEGKILDTVPVPIVEVGGIGYRVFCAGEVNENEDVKLWIYHHIREDRQDLYGFLEKGQLLVFEQLLAVSGVGPKVALLILKNLSPEKINQAITEGDSSILSSVSGVGKKLAIKIIIELKSKMEKMGKIDFEKFEQSSEIFEGLKMLGYAQKEIYAIIKKIPNDLKTASEKITWAIKNIKAEGL</sequence>
<keyword evidence="1 6" id="KW-0963">Cytoplasm</keyword>
<dbReference type="GO" id="GO:0006281">
    <property type="term" value="P:DNA repair"/>
    <property type="evidence" value="ECO:0007669"/>
    <property type="project" value="UniProtKB-UniRule"/>
</dbReference>
<dbReference type="InterPro" id="IPR012340">
    <property type="entry name" value="NA-bd_OB-fold"/>
</dbReference>
<evidence type="ECO:0000256" key="3">
    <source>
        <dbReference type="ARBA" id="ARBA00023125"/>
    </source>
</evidence>
<dbReference type="SUPFAM" id="SSF50249">
    <property type="entry name" value="Nucleic acid-binding proteins"/>
    <property type="match status" value="1"/>
</dbReference>
<dbReference type="InterPro" id="IPR010994">
    <property type="entry name" value="RuvA_2-like"/>
</dbReference>
<keyword evidence="8" id="KW-0378">Hydrolase</keyword>
<dbReference type="GO" id="GO:0009378">
    <property type="term" value="F:four-way junction helicase activity"/>
    <property type="evidence" value="ECO:0007669"/>
    <property type="project" value="InterPro"/>
</dbReference>
<comment type="function">
    <text evidence="6">The RuvA-RuvB-RuvC complex processes Holliday junction (HJ) DNA during genetic recombination and DNA repair, while the RuvA-RuvB complex plays an important role in the rescue of blocked DNA replication forks via replication fork reversal (RFR). RuvA specifically binds to HJ cruciform DNA, conferring on it an open structure. The RuvB hexamer acts as an ATP-dependent pump, pulling dsDNA into and through the RuvAB complex. HJ branch migration allows RuvC to scan DNA until it finds its consensus sequence, where it cleaves and resolves the cruciform DNA.</text>
</comment>
<comment type="caution">
    <text evidence="6">Lacks conserved residue(s) required for the propagation of feature annotation.</text>
</comment>
<dbReference type="Pfam" id="PF14520">
    <property type="entry name" value="HHH_5"/>
    <property type="match status" value="1"/>
</dbReference>
<evidence type="ECO:0000256" key="6">
    <source>
        <dbReference type="HAMAP-Rule" id="MF_00031"/>
    </source>
</evidence>
<comment type="subunit">
    <text evidence="6">Homotetramer. Forms an RuvA(8)-RuvB(12)-Holliday junction (HJ) complex. HJ DNA is sandwiched between 2 RuvA tetramers; dsDNA enters through RuvA and exits via RuvB. An RuvB hexamer assembles on each DNA strand where it exits the tetramer. Each RuvB hexamer is contacted by two RuvA subunits (via domain III) on 2 adjacent RuvB subunits; this complex drives branch migration. In the full resolvosome a probable DNA-RuvA(4)-RuvB(12)-RuvC(2) complex forms which resolves the HJ.</text>
</comment>
<keyword evidence="8" id="KW-0067">ATP-binding</keyword>
<dbReference type="GO" id="GO:0005737">
    <property type="term" value="C:cytoplasm"/>
    <property type="evidence" value="ECO:0007669"/>
    <property type="project" value="UniProtKB-SubCell"/>
</dbReference>
<name>A0A554LHG6_9BACT</name>
<keyword evidence="2 6" id="KW-0227">DNA damage</keyword>
<dbReference type="Pfam" id="PF01330">
    <property type="entry name" value="RuvA_N"/>
    <property type="match status" value="1"/>
</dbReference>
<dbReference type="GO" id="GO:0000400">
    <property type="term" value="F:four-way junction DNA binding"/>
    <property type="evidence" value="ECO:0007669"/>
    <property type="project" value="UniProtKB-UniRule"/>
</dbReference>
<evidence type="ECO:0000256" key="2">
    <source>
        <dbReference type="ARBA" id="ARBA00022763"/>
    </source>
</evidence>
<comment type="similarity">
    <text evidence="6">Belongs to the RuvA family.</text>
</comment>
<accession>A0A554LHG6</accession>
<dbReference type="AlphaFoldDB" id="A0A554LHG6"/>
<protein>
    <recommendedName>
        <fullName evidence="6">Holliday junction branch migration complex subunit RuvA</fullName>
    </recommendedName>
</protein>
<evidence type="ECO:0000313" key="9">
    <source>
        <dbReference type="Proteomes" id="UP000315689"/>
    </source>
</evidence>
<dbReference type="InterPro" id="IPR003583">
    <property type="entry name" value="Hlx-hairpin-Hlx_DNA-bd_motif"/>
</dbReference>
<dbReference type="HAMAP" id="MF_00031">
    <property type="entry name" value="DNA_HJ_migration_RuvA"/>
    <property type="match status" value="1"/>
</dbReference>
<dbReference type="SUPFAM" id="SSF47781">
    <property type="entry name" value="RuvA domain 2-like"/>
    <property type="match status" value="1"/>
</dbReference>
<dbReference type="InterPro" id="IPR013849">
    <property type="entry name" value="DNA_helicase_Holl-junc_RuvA_I"/>
</dbReference>
<keyword evidence="5 6" id="KW-0234">DNA repair</keyword>
<comment type="caution">
    <text evidence="8">The sequence shown here is derived from an EMBL/GenBank/DDBJ whole genome shotgun (WGS) entry which is preliminary data.</text>
</comment>
<gene>
    <name evidence="6" type="primary">ruvA</name>
    <name evidence="8" type="ORF">CEN89_759</name>
</gene>
<comment type="subcellular location">
    <subcellularLocation>
        <location evidence="6">Cytoplasm</location>
    </subcellularLocation>
</comment>
<dbReference type="InterPro" id="IPR000085">
    <property type="entry name" value="RuvA"/>
</dbReference>
<keyword evidence="8" id="KW-0347">Helicase</keyword>
<keyword evidence="4 6" id="KW-0233">DNA recombination</keyword>
<evidence type="ECO:0000256" key="5">
    <source>
        <dbReference type="ARBA" id="ARBA00023204"/>
    </source>
</evidence>
<feature type="region of interest" description="Domain III" evidence="6">
    <location>
        <begin position="132"/>
        <end position="187"/>
    </location>
</feature>
<feature type="domain" description="Helix-hairpin-helix DNA-binding motif class 1" evidence="7">
    <location>
        <begin position="67"/>
        <end position="86"/>
    </location>
</feature>
<dbReference type="GO" id="GO:0005524">
    <property type="term" value="F:ATP binding"/>
    <property type="evidence" value="ECO:0007669"/>
    <property type="project" value="InterPro"/>
</dbReference>
<feature type="domain" description="Helix-hairpin-helix DNA-binding motif class 1" evidence="7">
    <location>
        <begin position="102"/>
        <end position="121"/>
    </location>
</feature>
<dbReference type="NCBIfam" id="TIGR00084">
    <property type="entry name" value="ruvA"/>
    <property type="match status" value="1"/>
</dbReference>
<keyword evidence="3 6" id="KW-0238">DNA-binding</keyword>
<dbReference type="Gene3D" id="2.40.50.140">
    <property type="entry name" value="Nucleic acid-binding proteins"/>
    <property type="match status" value="1"/>
</dbReference>
<comment type="domain">
    <text evidence="6">Has three domains with a flexible linker between the domains II and III and assumes an 'L' shape. Domain III is highly mobile and contacts RuvB.</text>
</comment>
<proteinExistence type="inferred from homology"/>
<evidence type="ECO:0000313" key="8">
    <source>
        <dbReference type="EMBL" id="TSC92306.1"/>
    </source>
</evidence>
<keyword evidence="8" id="KW-0547">Nucleotide-binding</keyword>
<dbReference type="EMBL" id="VMGK01000036">
    <property type="protein sequence ID" value="TSC92306.1"/>
    <property type="molecule type" value="Genomic_DNA"/>
</dbReference>
<dbReference type="GO" id="GO:0006310">
    <property type="term" value="P:DNA recombination"/>
    <property type="evidence" value="ECO:0007669"/>
    <property type="project" value="UniProtKB-UniRule"/>
</dbReference>
<dbReference type="Proteomes" id="UP000315689">
    <property type="component" value="Unassembled WGS sequence"/>
</dbReference>
<organism evidence="8 9">
    <name type="scientific">Candidatus Berkelbacteria bacterium Licking1014_7</name>
    <dbReference type="NCBI Taxonomy" id="2017147"/>
    <lineage>
        <taxon>Bacteria</taxon>
        <taxon>Candidatus Berkelbacteria</taxon>
    </lineage>
</organism>